<dbReference type="Pfam" id="PF07719">
    <property type="entry name" value="TPR_2"/>
    <property type="match status" value="1"/>
</dbReference>
<feature type="repeat" description="TPR" evidence="3">
    <location>
        <begin position="148"/>
        <end position="181"/>
    </location>
</feature>
<evidence type="ECO:0000256" key="2">
    <source>
        <dbReference type="ARBA" id="ARBA00022803"/>
    </source>
</evidence>
<keyword evidence="2 3" id="KW-0802">TPR repeat</keyword>
<evidence type="ECO:0000256" key="1">
    <source>
        <dbReference type="ARBA" id="ARBA00022737"/>
    </source>
</evidence>
<dbReference type="SUPFAM" id="SSF48452">
    <property type="entry name" value="TPR-like"/>
    <property type="match status" value="1"/>
</dbReference>
<dbReference type="InterPro" id="IPR011990">
    <property type="entry name" value="TPR-like_helical_dom_sf"/>
</dbReference>
<dbReference type="AlphaFoldDB" id="A0A923MXG2"/>
<proteinExistence type="predicted"/>
<keyword evidence="6" id="KW-1185">Reference proteome</keyword>
<feature type="signal peptide" evidence="4">
    <location>
        <begin position="1"/>
        <end position="19"/>
    </location>
</feature>
<name>A0A923MXG2_9FLAO</name>
<evidence type="ECO:0000256" key="4">
    <source>
        <dbReference type="SAM" id="SignalP"/>
    </source>
</evidence>
<reference evidence="5 6" key="1">
    <citation type="submission" date="2020-08" db="EMBL/GenBank/DDBJ databases">
        <title>Description of novel Flavobacterium F-392 isolate.</title>
        <authorList>
            <person name="Saticioglu I.B."/>
            <person name="Duman M."/>
            <person name="Altun S."/>
        </authorList>
    </citation>
    <scope>NUCLEOTIDE SEQUENCE [LARGE SCALE GENOMIC DNA]</scope>
    <source>
        <strain evidence="5 6">F-392</strain>
    </source>
</reference>
<sequence length="324" mass="37038">MKKLILILVALALYSNESAAQKNKKTETDTLLKELADNSCKCIDSISAYDKTNDAVALEISECINKNTEALHIGKQLMNTATLKQTNNEKNNKTKVDITINLDKESTSYKESYYELERYLMSNCSEMKVKAASSEKQNENSVSNNKKAREFYSIGQKESTKGNYEKAAENFEKAVKEDPKFAFAWDNLGISYRQLNQIDKAIEAYRKSIALDPTGTMPLQNIAVAYIYKKEYHKAIEAYEKLATVEKNNPEVQYGIGNIYTNYLKEYEKGLDSMCKAYNLYVDQKSPYRTDAETIISMIYAEMKKQGKEEQFNTILKNNHITQN</sequence>
<dbReference type="InterPro" id="IPR019734">
    <property type="entry name" value="TPR_rpt"/>
</dbReference>
<keyword evidence="1" id="KW-0677">Repeat</keyword>
<dbReference type="Pfam" id="PF13181">
    <property type="entry name" value="TPR_8"/>
    <property type="match status" value="2"/>
</dbReference>
<dbReference type="Proteomes" id="UP000641454">
    <property type="component" value="Unassembled WGS sequence"/>
</dbReference>
<dbReference type="EMBL" id="JACRUL010000001">
    <property type="protein sequence ID" value="MBC5842884.1"/>
    <property type="molecule type" value="Genomic_DNA"/>
</dbReference>
<dbReference type="PROSITE" id="PS50005">
    <property type="entry name" value="TPR"/>
    <property type="match status" value="3"/>
</dbReference>
<dbReference type="PROSITE" id="PS50293">
    <property type="entry name" value="TPR_REGION"/>
    <property type="match status" value="1"/>
</dbReference>
<gene>
    <name evidence="5" type="ORF">H8R25_00295</name>
</gene>
<evidence type="ECO:0000313" key="6">
    <source>
        <dbReference type="Proteomes" id="UP000641454"/>
    </source>
</evidence>
<dbReference type="PANTHER" id="PTHR12558:SF13">
    <property type="entry name" value="CELL DIVISION CYCLE PROTEIN 27 HOMOLOG"/>
    <property type="match status" value="1"/>
</dbReference>
<organism evidence="5 6">
    <name type="scientific">Flavobacterium muglaense</name>
    <dbReference type="NCBI Taxonomy" id="2764716"/>
    <lineage>
        <taxon>Bacteria</taxon>
        <taxon>Pseudomonadati</taxon>
        <taxon>Bacteroidota</taxon>
        <taxon>Flavobacteriia</taxon>
        <taxon>Flavobacteriales</taxon>
        <taxon>Flavobacteriaceae</taxon>
        <taxon>Flavobacterium</taxon>
    </lineage>
</organism>
<comment type="caution">
    <text evidence="5">The sequence shown here is derived from an EMBL/GenBank/DDBJ whole genome shotgun (WGS) entry which is preliminary data.</text>
</comment>
<feature type="repeat" description="TPR" evidence="3">
    <location>
        <begin position="182"/>
        <end position="215"/>
    </location>
</feature>
<feature type="chain" id="PRO_5037931765" evidence="4">
    <location>
        <begin position="20"/>
        <end position="324"/>
    </location>
</feature>
<evidence type="ECO:0000256" key="3">
    <source>
        <dbReference type="PROSITE-ProRule" id="PRU00339"/>
    </source>
</evidence>
<dbReference type="RefSeq" id="WP_187016585.1">
    <property type="nucleotide sequence ID" value="NZ_JACRUK010000001.1"/>
</dbReference>
<accession>A0A923MXG2</accession>
<keyword evidence="4" id="KW-0732">Signal</keyword>
<feature type="repeat" description="TPR" evidence="3">
    <location>
        <begin position="216"/>
        <end position="249"/>
    </location>
</feature>
<dbReference type="PANTHER" id="PTHR12558">
    <property type="entry name" value="CELL DIVISION CYCLE 16,23,27"/>
    <property type="match status" value="1"/>
</dbReference>
<evidence type="ECO:0000313" key="5">
    <source>
        <dbReference type="EMBL" id="MBC5842884.1"/>
    </source>
</evidence>
<protein>
    <submittedName>
        <fullName evidence="5">Tetratricopeptide repeat protein</fullName>
    </submittedName>
</protein>
<dbReference type="Gene3D" id="1.25.40.10">
    <property type="entry name" value="Tetratricopeptide repeat domain"/>
    <property type="match status" value="2"/>
</dbReference>
<dbReference type="SMART" id="SM00028">
    <property type="entry name" value="TPR"/>
    <property type="match status" value="3"/>
</dbReference>
<dbReference type="InterPro" id="IPR013105">
    <property type="entry name" value="TPR_2"/>
</dbReference>